<evidence type="ECO:0000313" key="2">
    <source>
        <dbReference type="Proteomes" id="UP000070587"/>
    </source>
</evidence>
<reference evidence="2" key="1">
    <citation type="submission" date="2015-02" db="EMBL/GenBank/DDBJ databases">
        <title>Pyrococcus kukulkanii sp. nov., a novel hyperthermophilic archaeon isolated from a deep-sea hydrothermal vent at the Guaymas Basin.</title>
        <authorList>
            <person name="Oger P.M."/>
            <person name="Callac N."/>
            <person name="Jebbar M."/>
            <person name="Godfroy A."/>
        </authorList>
    </citation>
    <scope>NUCLEOTIDE SEQUENCE [LARGE SCALE GENOMIC DNA]</scope>
    <source>
        <strain evidence="2">NCB100</strain>
    </source>
</reference>
<evidence type="ECO:0000313" key="1">
    <source>
        <dbReference type="EMBL" id="AMM54027.1"/>
    </source>
</evidence>
<protein>
    <submittedName>
        <fullName evidence="1">Uncharacterized protein</fullName>
    </submittedName>
</protein>
<dbReference type="PATRIC" id="fig|1609559.3.peg.1199"/>
<organism evidence="1 2">
    <name type="scientific">Pyrococcus kukulkanii</name>
    <dbReference type="NCBI Taxonomy" id="1609559"/>
    <lineage>
        <taxon>Archaea</taxon>
        <taxon>Methanobacteriati</taxon>
        <taxon>Methanobacteriota</taxon>
        <taxon>Thermococci</taxon>
        <taxon>Thermococcales</taxon>
        <taxon>Thermococcaceae</taxon>
        <taxon>Pyrococcus</taxon>
    </lineage>
</organism>
<dbReference type="RefSeq" id="WP_068322138.1">
    <property type="nucleotide sequence ID" value="NZ_CP010835.1"/>
</dbReference>
<dbReference type="Proteomes" id="UP000070587">
    <property type="component" value="Chromosome"/>
</dbReference>
<accession>A0A127B9W5</accession>
<gene>
    <name evidence="1" type="ORF">TQ32_05720</name>
</gene>
<proteinExistence type="predicted"/>
<dbReference type="EMBL" id="CP010835">
    <property type="protein sequence ID" value="AMM54027.1"/>
    <property type="molecule type" value="Genomic_DNA"/>
</dbReference>
<sequence length="278" mass="30831">MRKILSLIIGILILGLTSGVSSAAEPETKAAPSSPYYWNGHFVGKVGIASTYLPKAVAVNEDDTVTLPQVFFLRVKLGDSWKYRWNHYYFPTSSGHWISIEIIKPSPNTYVGIVGGKDGIFIVDSGHNTAGLEDKYKGFFKKAIDLLADILGLPSFSDIISSLEESERGSYTIQISWNDQKSFFDVKKITIKFYGTSTFRGTDYGAGLTWIITNPKEGDYKFKVSGGATLYVTKYSHNSIPTPIILGRNHVIPYSVLGETTRSASITVKTRIYYSQSY</sequence>
<dbReference type="GeneID" id="28491313"/>
<dbReference type="KEGG" id="pyc:TQ32_05720"/>
<dbReference type="OrthoDB" id="99895at2157"/>
<dbReference type="AlphaFoldDB" id="A0A127B9W5"/>
<name>A0A127B9W5_9EURY</name>
<reference evidence="1 2" key="2">
    <citation type="journal article" date="2016" name="Int. J. Syst. Evol. Microbiol.">
        <title>Pyrococcus kukulkanii sp. nov., a hyperthermophilic, piezophilic archaeon isolated from a deep-sea hydrothermal vent.</title>
        <authorList>
            <person name="Callac N."/>
            <person name="Oger P."/>
            <person name="Lesongeur F."/>
            <person name="Rattray J.E."/>
            <person name="Vannier P."/>
            <person name="Michoud G."/>
            <person name="Beauverger M."/>
            <person name="Gayet N."/>
            <person name="Rouxel O."/>
            <person name="Jebbar M."/>
            <person name="Godfroy A."/>
        </authorList>
    </citation>
    <scope>NUCLEOTIDE SEQUENCE [LARGE SCALE GENOMIC DNA]</scope>
    <source>
        <strain evidence="1 2">NCB100</strain>
    </source>
</reference>